<dbReference type="RefSeq" id="WP_296952393.1">
    <property type="nucleotide sequence ID" value="NZ_LT599021.1"/>
</dbReference>
<evidence type="ECO:0000259" key="3">
    <source>
        <dbReference type="PROSITE" id="PS01031"/>
    </source>
</evidence>
<reference evidence="4" key="1">
    <citation type="submission" date="2016-04" db="EMBL/GenBank/DDBJ databases">
        <authorList>
            <person name="Evans L.H."/>
            <person name="Alamgir A."/>
            <person name="Owens N."/>
            <person name="Weber N.D."/>
            <person name="Virtaneva K."/>
            <person name="Barbian K."/>
            <person name="Babar A."/>
            <person name="Rosenke K."/>
        </authorList>
    </citation>
    <scope>NUCLEOTIDE SEQUENCE</scope>
    <source>
        <strain evidence="4">86-2</strain>
    </source>
</reference>
<feature type="domain" description="SHSP" evidence="3">
    <location>
        <begin position="30"/>
        <end position="145"/>
    </location>
</feature>
<evidence type="ECO:0000313" key="4">
    <source>
        <dbReference type="EMBL" id="SBW08922.1"/>
    </source>
</evidence>
<dbReference type="InterPro" id="IPR008978">
    <property type="entry name" value="HSP20-like_chaperone"/>
</dbReference>
<proteinExistence type="inferred from homology"/>
<evidence type="ECO:0000256" key="1">
    <source>
        <dbReference type="PROSITE-ProRule" id="PRU00285"/>
    </source>
</evidence>
<dbReference type="PANTHER" id="PTHR11527">
    <property type="entry name" value="HEAT-SHOCK PROTEIN 20 FAMILY MEMBER"/>
    <property type="match status" value="1"/>
</dbReference>
<dbReference type="Pfam" id="PF00011">
    <property type="entry name" value="HSP20"/>
    <property type="match status" value="1"/>
</dbReference>
<evidence type="ECO:0000256" key="2">
    <source>
        <dbReference type="RuleBase" id="RU003616"/>
    </source>
</evidence>
<sequence length="145" mass="16548">MKNQLIKKFDRSGSFFPTFFSNYLNDDLFSFVEGNLPATNITENDKSFNIELSIPGLKKEDVRIEIEKGVLKISAQSETQSEEKDENEKVLRQEFRASSFSRSFVIPENVDAEGIEASQKDGVLQITLPKLNKALEDKVKKIEIR</sequence>
<dbReference type="SUPFAM" id="SSF49764">
    <property type="entry name" value="HSP20-like chaperones"/>
    <property type="match status" value="1"/>
</dbReference>
<dbReference type="AlphaFoldDB" id="A0A212KB79"/>
<name>A0A212KB79_9BACT</name>
<gene>
    <name evidence="4" type="ORF">KL86DYS2_13497</name>
</gene>
<dbReference type="InterPro" id="IPR002068">
    <property type="entry name" value="A-crystallin/Hsp20_dom"/>
</dbReference>
<dbReference type="Gene3D" id="2.60.40.790">
    <property type="match status" value="1"/>
</dbReference>
<accession>A0A212KB79</accession>
<protein>
    <recommendedName>
        <fullName evidence="3">SHSP domain-containing protein</fullName>
    </recommendedName>
</protein>
<dbReference type="PROSITE" id="PS01031">
    <property type="entry name" value="SHSP"/>
    <property type="match status" value="1"/>
</dbReference>
<dbReference type="CDD" id="cd06471">
    <property type="entry name" value="ACD_LpsHSP_like"/>
    <property type="match status" value="1"/>
</dbReference>
<organism evidence="4">
    <name type="scientific">uncultured Dysgonomonas sp</name>
    <dbReference type="NCBI Taxonomy" id="206096"/>
    <lineage>
        <taxon>Bacteria</taxon>
        <taxon>Pseudomonadati</taxon>
        <taxon>Bacteroidota</taxon>
        <taxon>Bacteroidia</taxon>
        <taxon>Bacteroidales</taxon>
        <taxon>Dysgonomonadaceae</taxon>
        <taxon>Dysgonomonas</taxon>
        <taxon>environmental samples</taxon>
    </lineage>
</organism>
<comment type="similarity">
    <text evidence="1 2">Belongs to the small heat shock protein (HSP20) family.</text>
</comment>
<dbReference type="InterPro" id="IPR031107">
    <property type="entry name" value="Small_HSP"/>
</dbReference>
<dbReference type="EMBL" id="FLUL01000001">
    <property type="protein sequence ID" value="SBW08922.1"/>
    <property type="molecule type" value="Genomic_DNA"/>
</dbReference>